<evidence type="ECO:0000259" key="1">
    <source>
        <dbReference type="PROSITE" id="PS50927"/>
    </source>
</evidence>
<dbReference type="PROSITE" id="PS50927">
    <property type="entry name" value="BULB_LECTIN"/>
    <property type="match status" value="2"/>
</dbReference>
<keyword evidence="3" id="KW-1185">Reference proteome</keyword>
<reference evidence="2 3" key="1">
    <citation type="journal article" date="2017" name="Mol. Biol. Evol.">
        <title>The 4-celled Tetrabaena socialis nuclear genome reveals the essential components for genetic control of cell number at the origin of multicellularity in the volvocine lineage.</title>
        <authorList>
            <person name="Featherston J."/>
            <person name="Arakaki Y."/>
            <person name="Hanschen E.R."/>
            <person name="Ferris P.J."/>
            <person name="Michod R.E."/>
            <person name="Olson B.J.S.C."/>
            <person name="Nozaki H."/>
            <person name="Durand P.M."/>
        </authorList>
    </citation>
    <scope>NUCLEOTIDE SEQUENCE [LARGE SCALE GENOMIC DNA]</scope>
    <source>
        <strain evidence="2 3">NIES-571</strain>
    </source>
</reference>
<dbReference type="Gene3D" id="2.90.10.30">
    <property type="match status" value="1"/>
</dbReference>
<feature type="domain" description="Bulb-type lectin" evidence="1">
    <location>
        <begin position="205"/>
        <end position="314"/>
    </location>
</feature>
<organism evidence="2 3">
    <name type="scientific">Tetrabaena socialis</name>
    <dbReference type="NCBI Taxonomy" id="47790"/>
    <lineage>
        <taxon>Eukaryota</taxon>
        <taxon>Viridiplantae</taxon>
        <taxon>Chlorophyta</taxon>
        <taxon>core chlorophytes</taxon>
        <taxon>Chlorophyceae</taxon>
        <taxon>CS clade</taxon>
        <taxon>Chlamydomonadales</taxon>
        <taxon>Tetrabaenaceae</taxon>
        <taxon>Tetrabaena</taxon>
    </lineage>
</organism>
<gene>
    <name evidence="2" type="ORF">TSOC_013847</name>
</gene>
<dbReference type="Gene3D" id="2.90.10.10">
    <property type="entry name" value="Bulb-type lectin domain"/>
    <property type="match status" value="1"/>
</dbReference>
<dbReference type="InterPro" id="IPR001480">
    <property type="entry name" value="Bulb-type_lectin_dom"/>
</dbReference>
<proteinExistence type="predicted"/>
<keyword evidence="2" id="KW-0430">Lectin</keyword>
<comment type="caution">
    <text evidence="2">The sequence shown here is derived from an EMBL/GenBank/DDBJ whole genome shotgun (WGS) entry which is preliminary data.</text>
</comment>
<dbReference type="SUPFAM" id="SSF51110">
    <property type="entry name" value="alpha-D-mannose-specific plant lectins"/>
    <property type="match status" value="2"/>
</dbReference>
<dbReference type="Proteomes" id="UP000236333">
    <property type="component" value="Unassembled WGS sequence"/>
</dbReference>
<dbReference type="CDD" id="cd00028">
    <property type="entry name" value="B_lectin"/>
    <property type="match status" value="1"/>
</dbReference>
<evidence type="ECO:0000313" key="2">
    <source>
        <dbReference type="EMBL" id="PNH00336.1"/>
    </source>
</evidence>
<dbReference type="InterPro" id="IPR036426">
    <property type="entry name" value="Bulb-type_lectin_dom_sf"/>
</dbReference>
<feature type="domain" description="Bulb-type lectin" evidence="1">
    <location>
        <begin position="44"/>
        <end position="151"/>
    </location>
</feature>
<protein>
    <submittedName>
        <fullName evidence="2">Mannose-specific lectin</fullName>
    </submittedName>
</protein>
<evidence type="ECO:0000313" key="3">
    <source>
        <dbReference type="Proteomes" id="UP000236333"/>
    </source>
</evidence>
<dbReference type="EMBL" id="PGGS01001489">
    <property type="protein sequence ID" value="PNH00336.1"/>
    <property type="molecule type" value="Genomic_DNA"/>
</dbReference>
<sequence length="315" mass="35016">MSCMWAADGSMVCVRKESQVKMERFTTATLNPPPMNFLRSDADTLCPPTKNFLRPGESMFSKNRLYMLTYQLDGNLVLRPAAVWAANVHDSAGKAVMQRDGNFVLLNAAGQWYFRTNTLNKGTGPFRLIIQGDRNLVLYDAKDSPLWASGSTIETFAAEGACDDEEAEEECDAGNYETCKEEEPENDCDHEDCDDDDDGACIAPADTLYQGEELQPGQYLRSADGRYDIVYQRDGNLVMYGTEILWQSDSHARAGKAVMMPDGKIVLFDAEGRSYWTFRSKVAESVGPYGLLVTDRGSLLVISADFHVVWNSSLP</sequence>
<dbReference type="OrthoDB" id="545294at2759"/>
<dbReference type="GO" id="GO:0030246">
    <property type="term" value="F:carbohydrate binding"/>
    <property type="evidence" value="ECO:0007669"/>
    <property type="project" value="UniProtKB-KW"/>
</dbReference>
<dbReference type="AlphaFoldDB" id="A0A2J7ZJ98"/>
<name>A0A2J7ZJ98_9CHLO</name>
<dbReference type="SMART" id="SM00108">
    <property type="entry name" value="B_lectin"/>
    <property type="match status" value="2"/>
</dbReference>
<accession>A0A2J7ZJ98</accession>